<evidence type="ECO:0000313" key="4">
    <source>
        <dbReference type="Proteomes" id="UP001392437"/>
    </source>
</evidence>
<dbReference type="Proteomes" id="UP001392437">
    <property type="component" value="Unassembled WGS sequence"/>
</dbReference>
<keyword evidence="4" id="KW-1185">Reference proteome</keyword>
<dbReference type="SUPFAM" id="SSF53335">
    <property type="entry name" value="S-adenosyl-L-methionine-dependent methyltransferases"/>
    <property type="match status" value="1"/>
</dbReference>
<dbReference type="PANTHER" id="PTHR43591:SF24">
    <property type="entry name" value="2-METHOXY-6-POLYPRENYL-1,4-BENZOQUINOL METHYLASE, MITOCHONDRIAL"/>
    <property type="match status" value="1"/>
</dbReference>
<dbReference type="GO" id="GO:0008168">
    <property type="term" value="F:methyltransferase activity"/>
    <property type="evidence" value="ECO:0007669"/>
    <property type="project" value="TreeGrafter"/>
</dbReference>
<dbReference type="Gene3D" id="3.40.50.150">
    <property type="entry name" value="Vaccinia Virus protein VP39"/>
    <property type="match status" value="1"/>
</dbReference>
<dbReference type="Pfam" id="PF13649">
    <property type="entry name" value="Methyltransf_25"/>
    <property type="match status" value="1"/>
</dbReference>
<proteinExistence type="inferred from homology"/>
<protein>
    <recommendedName>
        <fullName evidence="2">Methyltransferase domain-containing protein</fullName>
    </recommendedName>
</protein>
<comment type="caution">
    <text evidence="3">The sequence shown here is derived from an EMBL/GenBank/DDBJ whole genome shotgun (WGS) entry which is preliminary data.</text>
</comment>
<feature type="domain" description="Methyltransferase" evidence="2">
    <location>
        <begin position="78"/>
        <end position="171"/>
    </location>
</feature>
<evidence type="ECO:0000313" key="3">
    <source>
        <dbReference type="EMBL" id="KAK8105978.1"/>
    </source>
</evidence>
<comment type="similarity">
    <text evidence="1">Belongs to the methyltransferase superfamily. LaeA methyltransferase family.</text>
</comment>
<accession>A0AAW0QL28</accession>
<evidence type="ECO:0000256" key="1">
    <source>
        <dbReference type="ARBA" id="ARBA00038158"/>
    </source>
</evidence>
<dbReference type="CDD" id="cd02440">
    <property type="entry name" value="AdoMet_MTases"/>
    <property type="match status" value="1"/>
</dbReference>
<evidence type="ECO:0000259" key="2">
    <source>
        <dbReference type="Pfam" id="PF13649"/>
    </source>
</evidence>
<gene>
    <name evidence="3" type="ORF">PG999_009337</name>
</gene>
<organism evidence="3 4">
    <name type="scientific">Apiospora kogelbergensis</name>
    <dbReference type="NCBI Taxonomy" id="1337665"/>
    <lineage>
        <taxon>Eukaryota</taxon>
        <taxon>Fungi</taxon>
        <taxon>Dikarya</taxon>
        <taxon>Ascomycota</taxon>
        <taxon>Pezizomycotina</taxon>
        <taxon>Sordariomycetes</taxon>
        <taxon>Xylariomycetidae</taxon>
        <taxon>Amphisphaeriales</taxon>
        <taxon>Apiosporaceae</taxon>
        <taxon>Apiospora</taxon>
    </lineage>
</organism>
<dbReference type="EMBL" id="JAQQWP010000008">
    <property type="protein sequence ID" value="KAK8105978.1"/>
    <property type="molecule type" value="Genomic_DNA"/>
</dbReference>
<dbReference type="InterPro" id="IPR029063">
    <property type="entry name" value="SAM-dependent_MTases_sf"/>
</dbReference>
<sequence>MAEWDEEEENALPVLPEEHFVRVVYNGREYHQLSLSSNAYLAPIDEVEVERLQMTHDMFSLVFDDRLIFPEITPLRRVLDCGTGTANWAVEVARREPQCQVYGVDVSTEMMPMYGYYPANLHLEQADLNEGLAYHDNTFDLVHSRLVAGGIDAERWPEYLRDLHRVLVPGGWVQMVEIYFNAQSDGGHLSDNHALSHWSRHYLSAMGQAGKDPRAGLKLDHWMREAGFTRMEMREITLPMCGWSHNERDFGIGVANQENVSRLLSSLALYPCTAIQDMTIQEFHLLVGQARQEAAALGLKVRYDQLNKHGDRILLTGLLSKPYFKAYVVVVLARALLVGIGKGEMASGCLAKRDWSLRWESAGWDIK</sequence>
<dbReference type="AlphaFoldDB" id="A0AAW0QL28"/>
<dbReference type="PANTHER" id="PTHR43591">
    <property type="entry name" value="METHYLTRANSFERASE"/>
    <property type="match status" value="1"/>
</dbReference>
<name>A0AAW0QL28_9PEZI</name>
<dbReference type="InterPro" id="IPR041698">
    <property type="entry name" value="Methyltransf_25"/>
</dbReference>
<reference evidence="3 4" key="1">
    <citation type="submission" date="2023-01" db="EMBL/GenBank/DDBJ databases">
        <title>Analysis of 21 Apiospora genomes using comparative genomics revels a genus with tremendous synthesis potential of carbohydrate active enzymes and secondary metabolites.</title>
        <authorList>
            <person name="Sorensen T."/>
        </authorList>
    </citation>
    <scope>NUCLEOTIDE SEQUENCE [LARGE SCALE GENOMIC DNA]</scope>
    <source>
        <strain evidence="3 4">CBS 117206</strain>
    </source>
</reference>